<evidence type="ECO:0000313" key="5">
    <source>
        <dbReference type="Proteomes" id="UP000477070"/>
    </source>
</evidence>
<evidence type="ECO:0000313" key="3">
    <source>
        <dbReference type="EMBL" id="TLD95275.1"/>
    </source>
</evidence>
<name>A0A347VYP6_9HELI</name>
<dbReference type="EMBL" id="JRMP02000003">
    <property type="protein sequence ID" value="TLD95275.1"/>
    <property type="molecule type" value="Genomic_DNA"/>
</dbReference>
<feature type="compositionally biased region" description="Basic and acidic residues" evidence="1">
    <location>
        <begin position="96"/>
        <end position="114"/>
    </location>
</feature>
<evidence type="ECO:0000313" key="4">
    <source>
        <dbReference type="Proteomes" id="UP000029714"/>
    </source>
</evidence>
<dbReference type="OrthoDB" id="5327899at2"/>
<organism evidence="3 4">
    <name type="scientific">Helicobacter saguini</name>
    <dbReference type="NCBI Taxonomy" id="1548018"/>
    <lineage>
        <taxon>Bacteria</taxon>
        <taxon>Pseudomonadati</taxon>
        <taxon>Campylobacterota</taxon>
        <taxon>Epsilonproteobacteria</taxon>
        <taxon>Campylobacterales</taxon>
        <taxon>Helicobacteraceae</taxon>
        <taxon>Helicobacter</taxon>
    </lineage>
</organism>
<evidence type="ECO:0000256" key="1">
    <source>
        <dbReference type="SAM" id="MobiDB-lite"/>
    </source>
</evidence>
<dbReference type="AlphaFoldDB" id="A0A347VYP6"/>
<reference evidence="3" key="3">
    <citation type="submission" date="2018-04" db="EMBL/GenBank/DDBJ databases">
        <authorList>
            <person name="Sheh A."/>
            <person name="Shen Z."/>
            <person name="Mannion A.J."/>
            <person name="Fox J.G."/>
        </authorList>
    </citation>
    <scope>NUCLEOTIDE SEQUENCE</scope>
    <source>
        <strain evidence="3">MIT 97-6194</strain>
    </source>
</reference>
<evidence type="ECO:0000313" key="2">
    <source>
        <dbReference type="EMBL" id="MWV70324.1"/>
    </source>
</evidence>
<keyword evidence="4" id="KW-1185">Reference proteome</keyword>
<accession>A0A347VYP6</accession>
<dbReference type="Proteomes" id="UP000477070">
    <property type="component" value="Unassembled WGS sequence"/>
</dbReference>
<gene>
    <name evidence="2" type="ORF">DCO61_10005</name>
    <name evidence="3" type="ORF">LS64_002660</name>
</gene>
<evidence type="ECO:0008006" key="6">
    <source>
        <dbReference type="Google" id="ProtNLM"/>
    </source>
</evidence>
<sequence>MASKITYFKTFIKWRNRFFRIYNKIDFILVFFLFLLALTFTSFFGFKSPLSSVSVDRNLASLEISDFRLYRFASFVDSNAENMESKSQDSKNLQIDSKDSQDSIESKSQKDSKNITESNNLSPTNKTDSIESNNLSPTHRPTNKNLIDLYAQGTSIKQFSDKEIYTDFIGQKLDSKGEIERLQGAEVLHINDDYDFTQGINYAKGANIKFFSQFGVYNIRDEIFKGRGDFVIEDEAMKTTGKNIFYDKKSDEITAIDVHSQIMK</sequence>
<feature type="region of interest" description="Disordered" evidence="1">
    <location>
        <begin position="83"/>
        <end position="143"/>
    </location>
</feature>
<reference evidence="2 5" key="4">
    <citation type="submission" date="2019-12" db="EMBL/GenBank/DDBJ databases">
        <title>Multi-Generational Helicobacter saguini Isolates.</title>
        <authorList>
            <person name="Mannion A."/>
            <person name="Shen Z."/>
            <person name="Fox J.G."/>
        </authorList>
    </citation>
    <scope>NUCLEOTIDE SEQUENCE [LARGE SCALE GENOMIC DNA]</scope>
    <source>
        <strain evidence="2">16-048</strain>
        <strain evidence="5">16-048 (F4)</strain>
    </source>
</reference>
<proteinExistence type="predicted"/>
<protein>
    <recommendedName>
        <fullName evidence="6">LPS export ABC transporter periplasmic protein LptC</fullName>
    </recommendedName>
</protein>
<feature type="compositionally biased region" description="Polar residues" evidence="1">
    <location>
        <begin position="115"/>
        <end position="143"/>
    </location>
</feature>
<comment type="caution">
    <text evidence="3">The sequence shown here is derived from an EMBL/GenBank/DDBJ whole genome shotgun (WGS) entry which is preliminary data.</text>
</comment>
<dbReference type="RefSeq" id="WP_052062504.1">
    <property type="nucleotide sequence ID" value="NZ_JRMP02000003.1"/>
</dbReference>
<dbReference type="EMBL" id="QBIU01000002">
    <property type="protein sequence ID" value="MWV70324.1"/>
    <property type="molecule type" value="Genomic_DNA"/>
</dbReference>
<reference evidence="3 4" key="2">
    <citation type="journal article" date="2016" name="Infect. Immun.">
        <title>Helicobacter saguini, a Novel Helicobacter Isolated from Cotton-Top Tamarins with Ulcerative Colitis, Has Proinflammatory Properties and Induces Typhlocolitis and Dysplasia in Gnotobiotic IL-10-/- Mice.</title>
        <authorList>
            <person name="Shen Z."/>
            <person name="Mannion A."/>
            <person name="Whary M.T."/>
            <person name="Muthupalani S."/>
            <person name="Sheh A."/>
            <person name="Feng Y."/>
            <person name="Gong G."/>
            <person name="Vandamme P."/>
            <person name="Holcombe H.R."/>
            <person name="Paster B.J."/>
            <person name="Fox J.G."/>
        </authorList>
    </citation>
    <scope>NUCLEOTIDE SEQUENCE [LARGE SCALE GENOMIC DNA]</scope>
    <source>
        <strain evidence="3 4">MIT 97-6194</strain>
    </source>
</reference>
<reference evidence="3 4" key="1">
    <citation type="journal article" date="2014" name="Genome Announc.">
        <title>Draft genome sequences of eight enterohepatic helicobacter species isolated from both laboratory and wild rodents.</title>
        <authorList>
            <person name="Sheh A."/>
            <person name="Shen Z."/>
            <person name="Fox J.G."/>
        </authorList>
    </citation>
    <scope>NUCLEOTIDE SEQUENCE [LARGE SCALE GENOMIC DNA]</scope>
    <source>
        <strain evidence="3 4">MIT 97-6194</strain>
    </source>
</reference>
<dbReference type="Proteomes" id="UP000029714">
    <property type="component" value="Unassembled WGS sequence"/>
</dbReference>